<evidence type="ECO:0000256" key="5">
    <source>
        <dbReference type="PROSITE-ProRule" id="PRU00278"/>
    </source>
</evidence>
<comment type="caution">
    <text evidence="7">The sequence shown here is derived from an EMBL/GenBank/DDBJ whole genome shotgun (WGS) entry which is preliminary data.</text>
</comment>
<keyword evidence="5" id="KW-0697">Rotamase</keyword>
<feature type="domain" description="PpiC" evidence="6">
    <location>
        <begin position="187"/>
        <end position="284"/>
    </location>
</feature>
<dbReference type="InterPro" id="IPR000297">
    <property type="entry name" value="PPIase_PpiC"/>
</dbReference>
<dbReference type="Gene3D" id="3.10.50.40">
    <property type="match status" value="1"/>
</dbReference>
<dbReference type="Pfam" id="PF00639">
    <property type="entry name" value="Rotamase"/>
    <property type="match status" value="1"/>
</dbReference>
<dbReference type="AlphaFoldDB" id="A0A398BRP2"/>
<dbReference type="PANTHER" id="PTHR47637:SF1">
    <property type="entry name" value="CHAPERONE SURA"/>
    <property type="match status" value="1"/>
</dbReference>
<dbReference type="PROSITE" id="PS50198">
    <property type="entry name" value="PPIC_PPIASE_2"/>
    <property type="match status" value="1"/>
</dbReference>
<evidence type="ECO:0000256" key="1">
    <source>
        <dbReference type="ARBA" id="ARBA00018370"/>
    </source>
</evidence>
<dbReference type="SUPFAM" id="SSF54534">
    <property type="entry name" value="FKBP-like"/>
    <property type="match status" value="1"/>
</dbReference>
<keyword evidence="2" id="KW-0732">Signal</keyword>
<evidence type="ECO:0000256" key="2">
    <source>
        <dbReference type="ARBA" id="ARBA00022729"/>
    </source>
</evidence>
<evidence type="ECO:0000313" key="7">
    <source>
        <dbReference type="EMBL" id="RID93449.1"/>
    </source>
</evidence>
<sequence>MPRLTLPPDHRIAPKDHSQETARMTRVLPLLTASFLVLATVSGPVAAQQNLFAPRIIINDRAVTEYEYQQRLLFMQILRAPGDLEKEAMKGLIEDRLRLQEAKRLGVKPTEAEVRKGMEEFASRANLSADEFLKVIGQAGVAPETFRDFVTAGMVWREVVRARFAGSTKVTEAEIDRALESETRKTALTVALSELIIPAPPGQEDAAMAQARRIQGQVNTEGGFSSAVARYSAAASRDRGGRLAPMPLSNLPPQIASVILALGPGQVSAPIAIPGGVALFQLRDVTASKEASPAMVQVEYARLRLPKTETTAAEFARIRANADVCKDLYTPARGLPEDQLQFETKPMSAVPADLGLELARLDPGESVLRDLGGATEMVMLCGRQPVSETPPDRTAIRNQILNRKVEAQSDLYLAELRANALIREP</sequence>
<protein>
    <recommendedName>
        <fullName evidence="1">Parvulin-like PPIase</fullName>
    </recommendedName>
    <alternativeName>
        <fullName evidence="3">Peptidyl-prolyl cis-trans isomerase plp</fullName>
    </alternativeName>
    <alternativeName>
        <fullName evidence="4">Rotamase plp</fullName>
    </alternativeName>
</protein>
<dbReference type="Pfam" id="PF13624">
    <property type="entry name" value="SurA_N_3"/>
    <property type="match status" value="1"/>
</dbReference>
<evidence type="ECO:0000259" key="6">
    <source>
        <dbReference type="PROSITE" id="PS50198"/>
    </source>
</evidence>
<dbReference type="Gene3D" id="1.10.4030.10">
    <property type="entry name" value="Porin chaperone SurA, peptide-binding domain"/>
    <property type="match status" value="1"/>
</dbReference>
<dbReference type="EMBL" id="QXXQ01000001">
    <property type="protein sequence ID" value="RID93449.1"/>
    <property type="molecule type" value="Genomic_DNA"/>
</dbReference>
<dbReference type="GO" id="GO:0003755">
    <property type="term" value="F:peptidyl-prolyl cis-trans isomerase activity"/>
    <property type="evidence" value="ECO:0007669"/>
    <property type="project" value="UniProtKB-KW"/>
</dbReference>
<dbReference type="Proteomes" id="UP000266649">
    <property type="component" value="Unassembled WGS sequence"/>
</dbReference>
<dbReference type="InterPro" id="IPR027304">
    <property type="entry name" value="Trigger_fact/SurA_dom_sf"/>
</dbReference>
<gene>
    <name evidence="7" type="ORF">D2N39_00525</name>
</gene>
<accession>A0A398BRP2</accession>
<evidence type="ECO:0000256" key="3">
    <source>
        <dbReference type="ARBA" id="ARBA00030642"/>
    </source>
</evidence>
<organism evidence="7 8">
    <name type="scientific">Gemmobacter lutimaris</name>
    <dbReference type="NCBI Taxonomy" id="2306023"/>
    <lineage>
        <taxon>Bacteria</taxon>
        <taxon>Pseudomonadati</taxon>
        <taxon>Pseudomonadota</taxon>
        <taxon>Alphaproteobacteria</taxon>
        <taxon>Rhodobacterales</taxon>
        <taxon>Paracoccaceae</taxon>
        <taxon>Gemmobacter</taxon>
    </lineage>
</organism>
<dbReference type="PANTHER" id="PTHR47637">
    <property type="entry name" value="CHAPERONE SURA"/>
    <property type="match status" value="1"/>
</dbReference>
<dbReference type="InterPro" id="IPR050280">
    <property type="entry name" value="OMP_Chaperone_SurA"/>
</dbReference>
<dbReference type="InterPro" id="IPR046357">
    <property type="entry name" value="PPIase_dom_sf"/>
</dbReference>
<proteinExistence type="predicted"/>
<name>A0A398BRP2_9RHOB</name>
<keyword evidence="8" id="KW-1185">Reference proteome</keyword>
<keyword evidence="5 7" id="KW-0413">Isomerase</keyword>
<dbReference type="SUPFAM" id="SSF109998">
    <property type="entry name" value="Triger factor/SurA peptide-binding domain-like"/>
    <property type="match status" value="1"/>
</dbReference>
<evidence type="ECO:0000256" key="4">
    <source>
        <dbReference type="ARBA" id="ARBA00031484"/>
    </source>
</evidence>
<reference evidence="7 8" key="1">
    <citation type="submission" date="2018-09" db="EMBL/GenBank/DDBJ databases">
        <title>Gemmobacter lutimaris sp. nov., a marine bacterium isolated from tidal flat.</title>
        <authorList>
            <person name="Lee D.W."/>
            <person name="Yoo Y."/>
            <person name="Kim J.-J."/>
            <person name="Kim B.S."/>
        </authorList>
    </citation>
    <scope>NUCLEOTIDE SEQUENCE [LARGE SCALE GENOMIC DNA]</scope>
    <source>
        <strain evidence="7 8">YJ-T1-11</strain>
    </source>
</reference>
<evidence type="ECO:0000313" key="8">
    <source>
        <dbReference type="Proteomes" id="UP000266649"/>
    </source>
</evidence>